<sequence length="419" mass="48383">MIPESSSLVANILLKRIETEKSKFEELYADLDILEENITEKGYHFPSLEKPLRENFEQFKPKIEDFANIPINATLKVIKDESEWRTALLHKFTDEIPNELRETYMKLFENVYLSPSLSSNLVKLIQQDPIKFSISARTLHSDIGFLNEMSGFCCKRSIFIYEGGMRKETLANCARYLDEGKSLRETFTNALRFEDGFVLNLTVHELAHAQVPELYEKDVEQKKEILSMEEEFYHELTSNAMNVLINKINPQFANLTDLEKILTITIAVLSVNVSELPKPDATYAYPFQETKSKDLELTTRAENLKAKITTLVERRSVLGALIEGYSAFVSERLLNTDKNYTFFKEERDRNLEKIQAPSAIKREVTGARYGSDLIQQLYQKHGKKGLEIVLKRPPESYNELTDLSSYMNKISFSQYLSFL</sequence>
<proteinExistence type="predicted"/>
<reference evidence="1" key="1">
    <citation type="submission" date="2020-06" db="EMBL/GenBank/DDBJ databases">
        <title>Unique genomic features of the anaerobic methanotrophic archaea.</title>
        <authorList>
            <person name="Chadwick G.L."/>
            <person name="Skennerton C.T."/>
            <person name="Laso-Perez R."/>
            <person name="Leu A.O."/>
            <person name="Speth D.R."/>
            <person name="Yu H."/>
            <person name="Morgan-Lang C."/>
            <person name="Hatzenpichler R."/>
            <person name="Goudeau D."/>
            <person name="Malmstrom R."/>
            <person name="Brazelton W.J."/>
            <person name="Woyke T."/>
            <person name="Hallam S.J."/>
            <person name="Tyson G.W."/>
            <person name="Wegener G."/>
            <person name="Boetius A."/>
            <person name="Orphan V."/>
        </authorList>
    </citation>
    <scope>NUCLEOTIDE SEQUENCE</scope>
</reference>
<name>A0A7G9YSI0_9EURY</name>
<dbReference type="EMBL" id="MT631456">
    <property type="protein sequence ID" value="QNO50964.1"/>
    <property type="molecule type" value="Genomic_DNA"/>
</dbReference>
<evidence type="ECO:0000313" key="1">
    <source>
        <dbReference type="EMBL" id="QNO50964.1"/>
    </source>
</evidence>
<gene>
    <name evidence="1" type="ORF">BBGANOMO_00038</name>
</gene>
<protein>
    <submittedName>
        <fullName evidence="1">Uncharacterized protein</fullName>
    </submittedName>
</protein>
<accession>A0A7G9YSI0</accession>
<organism evidence="1">
    <name type="scientific">Candidatus Methanophagaceae archaeon ANME-1 ERB6</name>
    <dbReference type="NCBI Taxonomy" id="2759912"/>
    <lineage>
        <taxon>Archaea</taxon>
        <taxon>Methanobacteriati</taxon>
        <taxon>Methanobacteriota</taxon>
        <taxon>Stenosarchaea group</taxon>
        <taxon>Methanomicrobia</taxon>
        <taxon>Candidatus Methanophagales</taxon>
        <taxon>Candidatus Methanophagaceae</taxon>
    </lineage>
</organism>
<dbReference type="AlphaFoldDB" id="A0A7G9YSI0"/>